<dbReference type="InterPro" id="IPR039276">
    <property type="entry name" value="SHH1/2"/>
</dbReference>
<dbReference type="Gene3D" id="2.40.50.40">
    <property type="match status" value="1"/>
</dbReference>
<feature type="region of interest" description="Disordered" evidence="1">
    <location>
        <begin position="64"/>
        <end position="83"/>
    </location>
</feature>
<evidence type="ECO:0000259" key="2">
    <source>
        <dbReference type="Pfam" id="PF16719"/>
    </source>
</evidence>
<dbReference type="Gene3D" id="2.30.30.140">
    <property type="match status" value="1"/>
</dbReference>
<keyword evidence="3" id="KW-0371">Homeobox</keyword>
<dbReference type="EMBL" id="JANAVB010031417">
    <property type="protein sequence ID" value="KAJ6811724.1"/>
    <property type="molecule type" value="Genomic_DNA"/>
</dbReference>
<keyword evidence="4" id="KW-1185">Reference proteome</keyword>
<dbReference type="PANTHER" id="PTHR33827">
    <property type="entry name" value="PROTEIN SAWADEE HOMEODOMAIN HOMOLOG 2"/>
    <property type="match status" value="1"/>
</dbReference>
<feature type="compositionally biased region" description="Low complexity" evidence="1">
    <location>
        <begin position="69"/>
        <end position="81"/>
    </location>
</feature>
<dbReference type="GO" id="GO:0003682">
    <property type="term" value="F:chromatin binding"/>
    <property type="evidence" value="ECO:0007669"/>
    <property type="project" value="InterPro"/>
</dbReference>
<dbReference type="GO" id="GO:0003677">
    <property type="term" value="F:DNA binding"/>
    <property type="evidence" value="ECO:0007669"/>
    <property type="project" value="UniProtKB-KW"/>
</dbReference>
<proteinExistence type="predicted"/>
<organism evidence="3 4">
    <name type="scientific">Iris pallida</name>
    <name type="common">Sweet iris</name>
    <dbReference type="NCBI Taxonomy" id="29817"/>
    <lineage>
        <taxon>Eukaryota</taxon>
        <taxon>Viridiplantae</taxon>
        <taxon>Streptophyta</taxon>
        <taxon>Embryophyta</taxon>
        <taxon>Tracheophyta</taxon>
        <taxon>Spermatophyta</taxon>
        <taxon>Magnoliopsida</taxon>
        <taxon>Liliopsida</taxon>
        <taxon>Asparagales</taxon>
        <taxon>Iridaceae</taxon>
        <taxon>Iridoideae</taxon>
        <taxon>Irideae</taxon>
        <taxon>Iris</taxon>
    </lineage>
</organism>
<comment type="caution">
    <text evidence="3">The sequence shown here is derived from an EMBL/GenBank/DDBJ whole genome shotgun (WGS) entry which is preliminary data.</text>
</comment>
<keyword evidence="3" id="KW-0238">DNA-binding</keyword>
<evidence type="ECO:0000313" key="4">
    <source>
        <dbReference type="Proteomes" id="UP001140949"/>
    </source>
</evidence>
<feature type="domain" description="SAWADEE" evidence="2">
    <location>
        <begin position="113"/>
        <end position="240"/>
    </location>
</feature>
<name>A0AAX6F5R9_IRIPA</name>
<sequence>MVKGLQNRFSNYEIRQMEKLLQEGKDEVLGENFLHKLTEEFNHASNRSGTRAIKMKQVQRWFHRRKNPASEATSSPSSSEELVNAMDASLSDDTPECSSEMLKDTEKIPELLELEFEARSSKEGAWYDVATFLAHRVLYSGEPEVRVRFQGFGAEEDEWVNVKKAVRERSIPLESSECKRVEVGDLVLCYRERSDHAMYYDAHVLEIQRKQHDIRGCRCLFLIKYDHDQIEEKVELKRLCRRP</sequence>
<gene>
    <name evidence="3" type="ORF">M6B38_150390</name>
</gene>
<accession>A0AAX6F5R9</accession>
<dbReference type="PANTHER" id="PTHR33827:SF3">
    <property type="entry name" value="OS09G0346900 PROTEIN"/>
    <property type="match status" value="1"/>
</dbReference>
<reference evidence="3" key="2">
    <citation type="submission" date="2023-04" db="EMBL/GenBank/DDBJ databases">
        <authorList>
            <person name="Bruccoleri R.E."/>
            <person name="Oakeley E.J."/>
            <person name="Faust A.-M."/>
            <person name="Dessus-Babus S."/>
            <person name="Altorfer M."/>
            <person name="Burckhardt D."/>
            <person name="Oertli M."/>
            <person name="Naumann U."/>
            <person name="Petersen F."/>
            <person name="Wong J."/>
        </authorList>
    </citation>
    <scope>NUCLEOTIDE SEQUENCE</scope>
    <source>
        <strain evidence="3">GSM-AAB239-AS_SAM_17_03QT</strain>
        <tissue evidence="3">Leaf</tissue>
    </source>
</reference>
<evidence type="ECO:0000256" key="1">
    <source>
        <dbReference type="SAM" id="MobiDB-lite"/>
    </source>
</evidence>
<protein>
    <submittedName>
        <fullName evidence="3">SAWADEE HOMEODOMAIN-like protein 1 isoform X1</fullName>
    </submittedName>
</protein>
<dbReference type="AlphaFoldDB" id="A0AAX6F5R9"/>
<evidence type="ECO:0000313" key="3">
    <source>
        <dbReference type="EMBL" id="KAJ6811724.1"/>
    </source>
</evidence>
<reference evidence="3" key="1">
    <citation type="journal article" date="2023" name="GigaByte">
        <title>Genome assembly of the bearded iris, Iris pallida Lam.</title>
        <authorList>
            <person name="Bruccoleri R.E."/>
            <person name="Oakeley E.J."/>
            <person name="Faust A.M.E."/>
            <person name="Altorfer M."/>
            <person name="Dessus-Babus S."/>
            <person name="Burckhardt D."/>
            <person name="Oertli M."/>
            <person name="Naumann U."/>
            <person name="Petersen F."/>
            <person name="Wong J."/>
        </authorList>
    </citation>
    <scope>NUCLEOTIDE SEQUENCE</scope>
    <source>
        <strain evidence="3">GSM-AAB239-AS_SAM_17_03QT</strain>
    </source>
</reference>
<dbReference type="InterPro" id="IPR032001">
    <property type="entry name" value="SAWADEE_dom"/>
</dbReference>
<dbReference type="Proteomes" id="UP001140949">
    <property type="component" value="Unassembled WGS sequence"/>
</dbReference>
<dbReference type="Pfam" id="PF16719">
    <property type="entry name" value="SAWADEE"/>
    <property type="match status" value="1"/>
</dbReference>